<keyword evidence="2" id="KW-1185">Reference proteome</keyword>
<name>A0A0C3ASB8_PILCF</name>
<accession>A0A0C3ASB8</accession>
<sequence>MTYIYFPTRWLQIGGRRQFVLRCETILAIYQAVAIRGFAFGRYSHACEDRSVMRLKFAASHLVDSKPTGFSLIESRI</sequence>
<reference evidence="2" key="2">
    <citation type="submission" date="2015-01" db="EMBL/GenBank/DDBJ databases">
        <title>Evolutionary Origins and Diversification of the Mycorrhizal Mutualists.</title>
        <authorList>
            <consortium name="DOE Joint Genome Institute"/>
            <consortium name="Mycorrhizal Genomics Consortium"/>
            <person name="Kohler A."/>
            <person name="Kuo A."/>
            <person name="Nagy L.G."/>
            <person name="Floudas D."/>
            <person name="Copeland A."/>
            <person name="Barry K.W."/>
            <person name="Cichocki N."/>
            <person name="Veneault-Fourrey C."/>
            <person name="LaButti K."/>
            <person name="Lindquist E.A."/>
            <person name="Lipzen A."/>
            <person name="Lundell T."/>
            <person name="Morin E."/>
            <person name="Murat C."/>
            <person name="Riley R."/>
            <person name="Ohm R."/>
            <person name="Sun H."/>
            <person name="Tunlid A."/>
            <person name="Henrissat B."/>
            <person name="Grigoriev I.V."/>
            <person name="Hibbett D.S."/>
            <person name="Martin F."/>
        </authorList>
    </citation>
    <scope>NUCLEOTIDE SEQUENCE [LARGE SCALE GENOMIC DNA]</scope>
    <source>
        <strain evidence="2">F 1598</strain>
    </source>
</reference>
<organism evidence="1 2">
    <name type="scientific">Piloderma croceum (strain F 1598)</name>
    <dbReference type="NCBI Taxonomy" id="765440"/>
    <lineage>
        <taxon>Eukaryota</taxon>
        <taxon>Fungi</taxon>
        <taxon>Dikarya</taxon>
        <taxon>Basidiomycota</taxon>
        <taxon>Agaricomycotina</taxon>
        <taxon>Agaricomycetes</taxon>
        <taxon>Agaricomycetidae</taxon>
        <taxon>Atheliales</taxon>
        <taxon>Atheliaceae</taxon>
        <taxon>Piloderma</taxon>
    </lineage>
</organism>
<dbReference type="AlphaFoldDB" id="A0A0C3ASB8"/>
<protein>
    <submittedName>
        <fullName evidence="1">Uncharacterized protein</fullName>
    </submittedName>
</protein>
<evidence type="ECO:0000313" key="1">
    <source>
        <dbReference type="EMBL" id="KIM76823.1"/>
    </source>
</evidence>
<dbReference type="Proteomes" id="UP000054166">
    <property type="component" value="Unassembled WGS sequence"/>
</dbReference>
<dbReference type="InParanoid" id="A0A0C3ASB8"/>
<reference evidence="1 2" key="1">
    <citation type="submission" date="2014-04" db="EMBL/GenBank/DDBJ databases">
        <authorList>
            <consortium name="DOE Joint Genome Institute"/>
            <person name="Kuo A."/>
            <person name="Tarkka M."/>
            <person name="Buscot F."/>
            <person name="Kohler A."/>
            <person name="Nagy L.G."/>
            <person name="Floudas D."/>
            <person name="Copeland A."/>
            <person name="Barry K.W."/>
            <person name="Cichocki N."/>
            <person name="Veneault-Fourrey C."/>
            <person name="LaButti K."/>
            <person name="Lindquist E.A."/>
            <person name="Lipzen A."/>
            <person name="Lundell T."/>
            <person name="Morin E."/>
            <person name="Murat C."/>
            <person name="Sun H."/>
            <person name="Tunlid A."/>
            <person name="Henrissat B."/>
            <person name="Grigoriev I.V."/>
            <person name="Hibbett D.S."/>
            <person name="Martin F."/>
            <person name="Nordberg H.P."/>
            <person name="Cantor M.N."/>
            <person name="Hua S.X."/>
        </authorList>
    </citation>
    <scope>NUCLEOTIDE SEQUENCE [LARGE SCALE GENOMIC DNA]</scope>
    <source>
        <strain evidence="1 2">F 1598</strain>
    </source>
</reference>
<dbReference type="HOGENOM" id="CLU_2638951_0_0_1"/>
<proteinExistence type="predicted"/>
<dbReference type="EMBL" id="KN833031">
    <property type="protein sequence ID" value="KIM76823.1"/>
    <property type="molecule type" value="Genomic_DNA"/>
</dbReference>
<gene>
    <name evidence="1" type="ORF">PILCRDRAFT_826030</name>
</gene>
<evidence type="ECO:0000313" key="2">
    <source>
        <dbReference type="Proteomes" id="UP000054166"/>
    </source>
</evidence>